<dbReference type="InterPro" id="IPR003582">
    <property type="entry name" value="ShKT_dom"/>
</dbReference>
<evidence type="ECO:0000256" key="1">
    <source>
        <dbReference type="SAM" id="MobiDB-lite"/>
    </source>
</evidence>
<dbReference type="PaxDb" id="2903-EOD05718"/>
<feature type="compositionally biased region" description="Low complexity" evidence="1">
    <location>
        <begin position="126"/>
        <end position="137"/>
    </location>
</feature>
<keyword evidence="2" id="KW-0732">Signal</keyword>
<feature type="chain" id="PRO_5044254650" description="ShKT domain-containing protein" evidence="2">
    <location>
        <begin position="22"/>
        <end position="147"/>
    </location>
</feature>
<dbReference type="EnsemblProtists" id="EOD05718">
    <property type="protein sequence ID" value="EOD05718"/>
    <property type="gene ID" value="EMIHUDRAFT_259203"/>
</dbReference>
<evidence type="ECO:0000313" key="5">
    <source>
        <dbReference type="Proteomes" id="UP000013827"/>
    </source>
</evidence>
<feature type="signal peptide" evidence="2">
    <location>
        <begin position="1"/>
        <end position="21"/>
    </location>
</feature>
<dbReference type="Gene3D" id="1.10.10.1940">
    <property type="match status" value="1"/>
</dbReference>
<protein>
    <recommendedName>
        <fullName evidence="3">ShKT domain-containing protein</fullName>
    </recommendedName>
</protein>
<evidence type="ECO:0000256" key="2">
    <source>
        <dbReference type="SAM" id="SignalP"/>
    </source>
</evidence>
<reference evidence="5" key="1">
    <citation type="journal article" date="2013" name="Nature">
        <title>Pan genome of the phytoplankton Emiliania underpins its global distribution.</title>
        <authorList>
            <person name="Read B.A."/>
            <person name="Kegel J."/>
            <person name="Klute M.J."/>
            <person name="Kuo A."/>
            <person name="Lefebvre S.C."/>
            <person name="Maumus F."/>
            <person name="Mayer C."/>
            <person name="Miller J."/>
            <person name="Monier A."/>
            <person name="Salamov A."/>
            <person name="Young J."/>
            <person name="Aguilar M."/>
            <person name="Claverie J.M."/>
            <person name="Frickenhaus S."/>
            <person name="Gonzalez K."/>
            <person name="Herman E.K."/>
            <person name="Lin Y.C."/>
            <person name="Napier J."/>
            <person name="Ogata H."/>
            <person name="Sarno A.F."/>
            <person name="Shmutz J."/>
            <person name="Schroeder D."/>
            <person name="de Vargas C."/>
            <person name="Verret F."/>
            <person name="von Dassow P."/>
            <person name="Valentin K."/>
            <person name="Van de Peer Y."/>
            <person name="Wheeler G."/>
            <person name="Dacks J.B."/>
            <person name="Delwiche C.F."/>
            <person name="Dyhrman S.T."/>
            <person name="Glockner G."/>
            <person name="John U."/>
            <person name="Richards T."/>
            <person name="Worden A.Z."/>
            <person name="Zhang X."/>
            <person name="Grigoriev I.V."/>
            <person name="Allen A.E."/>
            <person name="Bidle K."/>
            <person name="Borodovsky M."/>
            <person name="Bowler C."/>
            <person name="Brownlee C."/>
            <person name="Cock J.M."/>
            <person name="Elias M."/>
            <person name="Gladyshev V.N."/>
            <person name="Groth M."/>
            <person name="Guda C."/>
            <person name="Hadaegh A."/>
            <person name="Iglesias-Rodriguez M.D."/>
            <person name="Jenkins J."/>
            <person name="Jones B.M."/>
            <person name="Lawson T."/>
            <person name="Leese F."/>
            <person name="Lindquist E."/>
            <person name="Lobanov A."/>
            <person name="Lomsadze A."/>
            <person name="Malik S.B."/>
            <person name="Marsh M.E."/>
            <person name="Mackinder L."/>
            <person name="Mock T."/>
            <person name="Mueller-Roeber B."/>
            <person name="Pagarete A."/>
            <person name="Parker M."/>
            <person name="Probert I."/>
            <person name="Quesneville H."/>
            <person name="Raines C."/>
            <person name="Rensing S.A."/>
            <person name="Riano-Pachon D.M."/>
            <person name="Richier S."/>
            <person name="Rokitta S."/>
            <person name="Shiraiwa Y."/>
            <person name="Soanes D.M."/>
            <person name="van der Giezen M."/>
            <person name="Wahlund T.M."/>
            <person name="Williams B."/>
            <person name="Wilson W."/>
            <person name="Wolfe G."/>
            <person name="Wurch L.L."/>
        </authorList>
    </citation>
    <scope>NUCLEOTIDE SEQUENCE</scope>
</reference>
<sequence length="147" mass="15485">MPPRAGFALLAVFGASCLSVAQEPCGDSNSACGSWADAGECGKNVGFMKAECAESCGFCTPPPMLTAADDPLLGPERVVLSIHYGEKVPQRSGRTSGEAATQVSSFSWRTIMPLSAPQQRERRAAQRAAEAQDAARGQRNRPAPSRC</sequence>
<dbReference type="AlphaFoldDB" id="A0A0D3I383"/>
<organism evidence="4 5">
    <name type="scientific">Emiliania huxleyi (strain CCMP1516)</name>
    <dbReference type="NCBI Taxonomy" id="280463"/>
    <lineage>
        <taxon>Eukaryota</taxon>
        <taxon>Haptista</taxon>
        <taxon>Haptophyta</taxon>
        <taxon>Prymnesiophyceae</taxon>
        <taxon>Isochrysidales</taxon>
        <taxon>Noelaerhabdaceae</taxon>
        <taxon>Emiliania</taxon>
    </lineage>
</organism>
<dbReference type="RefSeq" id="XP_005758147.1">
    <property type="nucleotide sequence ID" value="XM_005758090.1"/>
</dbReference>
<proteinExistence type="predicted"/>
<dbReference type="GeneID" id="17251868"/>
<dbReference type="SMART" id="SM00254">
    <property type="entry name" value="ShKT"/>
    <property type="match status" value="1"/>
</dbReference>
<name>A0A0D3I383_EMIH1</name>
<reference evidence="4" key="2">
    <citation type="submission" date="2024-10" db="UniProtKB">
        <authorList>
            <consortium name="EnsemblProtists"/>
        </authorList>
    </citation>
    <scope>IDENTIFICATION</scope>
</reference>
<dbReference type="PROSITE" id="PS51257">
    <property type="entry name" value="PROKAR_LIPOPROTEIN"/>
    <property type="match status" value="1"/>
</dbReference>
<evidence type="ECO:0000313" key="4">
    <source>
        <dbReference type="EnsemblProtists" id="EOD05718"/>
    </source>
</evidence>
<dbReference type="KEGG" id="ehx:EMIHUDRAFT_259203"/>
<feature type="region of interest" description="Disordered" evidence="1">
    <location>
        <begin position="110"/>
        <end position="147"/>
    </location>
</feature>
<dbReference type="PROSITE" id="PS51670">
    <property type="entry name" value="SHKT"/>
    <property type="match status" value="1"/>
</dbReference>
<dbReference type="Proteomes" id="UP000013827">
    <property type="component" value="Unassembled WGS sequence"/>
</dbReference>
<dbReference type="HOGENOM" id="CLU_1998558_0_0_1"/>
<evidence type="ECO:0000259" key="3">
    <source>
        <dbReference type="PROSITE" id="PS51670"/>
    </source>
</evidence>
<dbReference type="Pfam" id="PF01549">
    <property type="entry name" value="ShK"/>
    <property type="match status" value="1"/>
</dbReference>
<feature type="domain" description="ShKT" evidence="3">
    <location>
        <begin position="25"/>
        <end position="59"/>
    </location>
</feature>
<keyword evidence="5" id="KW-1185">Reference proteome</keyword>
<accession>A0A0D3I383</accession>